<gene>
    <name evidence="3" type="ordered locus">TGAM_0389</name>
</gene>
<organism evidence="3 4">
    <name type="scientific">Thermococcus gammatolerans (strain DSM 15229 / JCM 11827 / EJ3)</name>
    <dbReference type="NCBI Taxonomy" id="593117"/>
    <lineage>
        <taxon>Archaea</taxon>
        <taxon>Methanobacteriati</taxon>
        <taxon>Methanobacteriota</taxon>
        <taxon>Thermococci</taxon>
        <taxon>Thermococcales</taxon>
        <taxon>Thermococcaceae</taxon>
        <taxon>Thermococcus</taxon>
    </lineage>
</organism>
<accession>C5A3S9</accession>
<dbReference type="EMBL" id="CP001398">
    <property type="protein sequence ID" value="ACS32891.1"/>
    <property type="molecule type" value="Genomic_DNA"/>
</dbReference>
<dbReference type="HOGENOM" id="CLU_023194_1_2_2"/>
<name>C5A3S9_THEGJ</name>
<dbReference type="SUPFAM" id="SSF51735">
    <property type="entry name" value="NAD(P)-binding Rossmann-fold domains"/>
    <property type="match status" value="1"/>
</dbReference>
<dbReference type="PANTHER" id="PTHR43377:SF2">
    <property type="entry name" value="BINDING ROSSMANN FOLD OXIDOREDUCTASE, PUTATIVE (AFU_ORTHOLOGUE AFUA_4G00560)-RELATED"/>
    <property type="match status" value="1"/>
</dbReference>
<sequence length="322" mass="36962">MMGMRIALIGAGNMGSLHLKVMKMAGVEIAGVCDVKDEVLRKVKEEYGVPVYKDYQEMLEKESPDGVIIATPPHLHREQAIYALKKGYYVLLEKPMGANLQDARAIYRRARGTNRLMVAFSLRFHGLFMKVKDYLERDLGDILFQWHVALGRTPVNEWIKDSRKSGGMINENAVHVVYYFLWYAGDIKKVYGRCWTLEEDATIEDNAAVTFVHRNGAVSTLMQTWTAQHRWRKWGLQATNGTVTVDGYLGGDYKISTREMRVLEEGNFSEEVELMYLRQLKHFLHCIETGEKPVVNEEDGLKVHRAVQALYRSSRLDRMVPL</sequence>
<keyword evidence="4" id="KW-1185">Reference proteome</keyword>
<dbReference type="KEGG" id="tga:TGAM_0389"/>
<dbReference type="STRING" id="593117.TGAM_0389"/>
<evidence type="ECO:0000313" key="4">
    <source>
        <dbReference type="Proteomes" id="UP000001488"/>
    </source>
</evidence>
<dbReference type="Pfam" id="PF01408">
    <property type="entry name" value="GFO_IDH_MocA"/>
    <property type="match status" value="1"/>
</dbReference>
<dbReference type="PaxDb" id="593117-TGAM_0389"/>
<dbReference type="AlphaFoldDB" id="C5A3S9"/>
<evidence type="ECO:0000259" key="2">
    <source>
        <dbReference type="Pfam" id="PF22725"/>
    </source>
</evidence>
<dbReference type="Gene3D" id="3.40.50.720">
    <property type="entry name" value="NAD(P)-binding Rossmann-like Domain"/>
    <property type="match status" value="1"/>
</dbReference>
<dbReference type="Gene3D" id="3.30.360.10">
    <property type="entry name" value="Dihydrodipicolinate Reductase, domain 2"/>
    <property type="match status" value="1"/>
</dbReference>
<feature type="domain" description="Gfo/Idh/MocA-like oxidoreductase N-terminal" evidence="1">
    <location>
        <begin position="4"/>
        <end position="118"/>
    </location>
</feature>
<dbReference type="Proteomes" id="UP000001488">
    <property type="component" value="Chromosome"/>
</dbReference>
<proteinExistence type="predicted"/>
<dbReference type="eggNOG" id="arCOG01622">
    <property type="taxonomic scope" value="Archaea"/>
</dbReference>
<evidence type="ECO:0000259" key="1">
    <source>
        <dbReference type="Pfam" id="PF01408"/>
    </source>
</evidence>
<reference evidence="3 4" key="1">
    <citation type="journal article" date="2007" name="Genome Biol.">
        <title>Genome analysis and genome-wide proteomics of Thermococcus gammatolerans, the most radioresistant organism known amongst the Archaea.</title>
        <authorList>
            <person name="Zivanovic Y."/>
            <person name="Armengaud J."/>
            <person name="Lagorce A."/>
            <person name="Leplat C."/>
            <person name="Guerin P."/>
            <person name="Dutertre M."/>
            <person name="Anthouard V."/>
            <person name="Forterre P."/>
            <person name="Wincker P."/>
            <person name="Confalonieri F."/>
        </authorList>
    </citation>
    <scope>NUCLEOTIDE SEQUENCE [LARGE SCALE GENOMIC DNA]</scope>
    <source>
        <strain evidence="4">DSM 15229 / JCM 11827 / EJ3</strain>
    </source>
</reference>
<feature type="domain" description="GFO/IDH/MocA-like oxidoreductase" evidence="2">
    <location>
        <begin position="138"/>
        <end position="243"/>
    </location>
</feature>
<dbReference type="PATRIC" id="fig|593117.10.peg.385"/>
<dbReference type="PANTHER" id="PTHR43377">
    <property type="entry name" value="BILIVERDIN REDUCTASE A"/>
    <property type="match status" value="1"/>
</dbReference>
<protein>
    <submittedName>
        <fullName evidence="3">Glucose-fructose oxidoreductase, putative</fullName>
    </submittedName>
</protein>
<dbReference type="InterPro" id="IPR051450">
    <property type="entry name" value="Gfo/Idh/MocA_Oxidoreductases"/>
</dbReference>
<evidence type="ECO:0000313" key="3">
    <source>
        <dbReference type="EMBL" id="ACS32891.1"/>
    </source>
</evidence>
<dbReference type="SUPFAM" id="SSF55347">
    <property type="entry name" value="Glyceraldehyde-3-phosphate dehydrogenase-like, C-terminal domain"/>
    <property type="match status" value="1"/>
</dbReference>
<dbReference type="Pfam" id="PF22725">
    <property type="entry name" value="GFO_IDH_MocA_C3"/>
    <property type="match status" value="1"/>
</dbReference>
<dbReference type="InterPro" id="IPR036291">
    <property type="entry name" value="NAD(P)-bd_dom_sf"/>
</dbReference>
<dbReference type="GO" id="GO:0000166">
    <property type="term" value="F:nucleotide binding"/>
    <property type="evidence" value="ECO:0007669"/>
    <property type="project" value="InterPro"/>
</dbReference>
<dbReference type="InterPro" id="IPR055170">
    <property type="entry name" value="GFO_IDH_MocA-like_dom"/>
</dbReference>
<dbReference type="InterPro" id="IPR000683">
    <property type="entry name" value="Gfo/Idh/MocA-like_OxRdtase_N"/>
</dbReference>